<dbReference type="Pfam" id="PF00480">
    <property type="entry name" value="ROK"/>
    <property type="match status" value="1"/>
</dbReference>
<dbReference type="InterPro" id="IPR049874">
    <property type="entry name" value="ROK_cs"/>
</dbReference>
<evidence type="ECO:0000313" key="2">
    <source>
        <dbReference type="EMBL" id="HIR67340.1"/>
    </source>
</evidence>
<dbReference type="EMBL" id="DVHK01000098">
    <property type="protein sequence ID" value="HIR67340.1"/>
    <property type="molecule type" value="Genomic_DNA"/>
</dbReference>
<evidence type="ECO:0000256" key="1">
    <source>
        <dbReference type="ARBA" id="ARBA00006479"/>
    </source>
</evidence>
<dbReference type="InterPro" id="IPR043129">
    <property type="entry name" value="ATPase_NBD"/>
</dbReference>
<dbReference type="InterPro" id="IPR000600">
    <property type="entry name" value="ROK"/>
</dbReference>
<dbReference type="AlphaFoldDB" id="A0A9D1J9C8"/>
<comment type="caution">
    <text evidence="2">The sequence shown here is derived from an EMBL/GenBank/DDBJ whole genome shotgun (WGS) entry which is preliminary data.</text>
</comment>
<dbReference type="Gene3D" id="3.30.420.40">
    <property type="match status" value="2"/>
</dbReference>
<protein>
    <submittedName>
        <fullName evidence="2">ROK family protein</fullName>
    </submittedName>
</protein>
<dbReference type="PANTHER" id="PTHR18964">
    <property type="entry name" value="ROK (REPRESSOR, ORF, KINASE) FAMILY"/>
    <property type="match status" value="1"/>
</dbReference>
<name>A0A9D1J9C8_9FIRM</name>
<dbReference type="SUPFAM" id="SSF53067">
    <property type="entry name" value="Actin-like ATPase domain"/>
    <property type="match status" value="1"/>
</dbReference>
<organism evidence="2 3">
    <name type="scientific">Candidatus Coproplasma avicola</name>
    <dbReference type="NCBI Taxonomy" id="2840744"/>
    <lineage>
        <taxon>Bacteria</taxon>
        <taxon>Bacillati</taxon>
        <taxon>Bacillota</taxon>
        <taxon>Clostridia</taxon>
        <taxon>Eubacteriales</taxon>
        <taxon>Candidatus Coproplasma</taxon>
    </lineage>
</organism>
<accession>A0A9D1J9C8</accession>
<gene>
    <name evidence="2" type="ORF">IAB94_04775</name>
</gene>
<evidence type="ECO:0000313" key="3">
    <source>
        <dbReference type="Proteomes" id="UP000823913"/>
    </source>
</evidence>
<dbReference type="Proteomes" id="UP000823913">
    <property type="component" value="Unassembled WGS sequence"/>
</dbReference>
<comment type="similarity">
    <text evidence="1">Belongs to the ROK (NagC/XylR) family.</text>
</comment>
<reference evidence="2" key="2">
    <citation type="journal article" date="2021" name="PeerJ">
        <title>Extensive microbial diversity within the chicken gut microbiome revealed by metagenomics and culture.</title>
        <authorList>
            <person name="Gilroy R."/>
            <person name="Ravi A."/>
            <person name="Getino M."/>
            <person name="Pursley I."/>
            <person name="Horton D.L."/>
            <person name="Alikhan N.F."/>
            <person name="Baker D."/>
            <person name="Gharbi K."/>
            <person name="Hall N."/>
            <person name="Watson M."/>
            <person name="Adriaenssens E.M."/>
            <person name="Foster-Nyarko E."/>
            <person name="Jarju S."/>
            <person name="Secka A."/>
            <person name="Antonio M."/>
            <person name="Oren A."/>
            <person name="Chaudhuri R.R."/>
            <person name="La Ragione R."/>
            <person name="Hildebrand F."/>
            <person name="Pallen M.J."/>
        </authorList>
    </citation>
    <scope>NUCLEOTIDE SEQUENCE</scope>
    <source>
        <strain evidence="2">ChiW16-3235</strain>
    </source>
</reference>
<reference evidence="2" key="1">
    <citation type="submission" date="2020-10" db="EMBL/GenBank/DDBJ databases">
        <authorList>
            <person name="Gilroy R."/>
        </authorList>
    </citation>
    <scope>NUCLEOTIDE SEQUENCE</scope>
    <source>
        <strain evidence="2">ChiW16-3235</strain>
    </source>
</reference>
<sequence>MEYYLGLDIGGTFVKGACMTAEGNLLAEDKCDTGCENGGYVMCDNIAALSEKLQSKIKGQLSGVGVGCPGMIESSRGVVKFAGNLGLRNFPLGDELAKRLGVPVKVTNDANAAALGEARFGAGKNFKNSILVTLGTGVGGGIIIDGKLYEGGSSAGTEIGHMVIERHGEMCTCGRRGCFERYSSASALTRYTKHAMEEDAGSAMWGKYTSDTCTGKTAFEFMNVDRTAKEVVDWYIKYLACGLINLANIFRPEVIMLGGGVAAQGERLTKPLQKIMDKEIFGGNDYARVLVVPASLGNSAGAMGAAALCLD</sequence>
<proteinExistence type="inferred from homology"/>
<dbReference type="PANTHER" id="PTHR18964:SF149">
    <property type="entry name" value="BIFUNCTIONAL UDP-N-ACETYLGLUCOSAMINE 2-EPIMERASE_N-ACETYLMANNOSAMINE KINASE"/>
    <property type="match status" value="1"/>
</dbReference>
<dbReference type="PROSITE" id="PS01125">
    <property type="entry name" value="ROK"/>
    <property type="match status" value="1"/>
</dbReference>